<sequence>MINPRPLSCAARRFITPFRRLSEPCSRTPMTTEKEQEVRRRGTESRGADVEVRRRWRMREGRGLARAGKRGDVCCGARETLEASGVLH</sequence>
<keyword evidence="3" id="KW-1185">Reference proteome</keyword>
<evidence type="ECO:0000313" key="2">
    <source>
        <dbReference type="EMBL" id="TYG43683.1"/>
    </source>
</evidence>
<reference evidence="2 3" key="1">
    <citation type="submission" date="2019-06" db="EMBL/GenBank/DDBJ databases">
        <title>WGS assembly of Gossypium darwinii.</title>
        <authorList>
            <person name="Chen Z.J."/>
            <person name="Sreedasyam A."/>
            <person name="Ando A."/>
            <person name="Song Q."/>
            <person name="De L."/>
            <person name="Hulse-Kemp A."/>
            <person name="Ding M."/>
            <person name="Ye W."/>
            <person name="Kirkbride R."/>
            <person name="Jenkins J."/>
            <person name="Plott C."/>
            <person name="Lovell J."/>
            <person name="Lin Y.-M."/>
            <person name="Vaughn R."/>
            <person name="Liu B."/>
            <person name="Li W."/>
            <person name="Simpson S."/>
            <person name="Scheffler B."/>
            <person name="Saski C."/>
            <person name="Grover C."/>
            <person name="Hu G."/>
            <person name="Conover J."/>
            <person name="Carlson J."/>
            <person name="Shu S."/>
            <person name="Boston L."/>
            <person name="Williams M."/>
            <person name="Peterson D."/>
            <person name="Mcgee K."/>
            <person name="Jones D."/>
            <person name="Wendel J."/>
            <person name="Stelly D."/>
            <person name="Grimwood J."/>
            <person name="Schmutz J."/>
        </authorList>
    </citation>
    <scope>NUCLEOTIDE SEQUENCE [LARGE SCALE GENOMIC DNA]</scope>
    <source>
        <strain evidence="2">1808015.09</strain>
    </source>
</reference>
<protein>
    <submittedName>
        <fullName evidence="2">Uncharacterized protein</fullName>
    </submittedName>
</protein>
<name>A0A5D2AH62_GOSDA</name>
<feature type="compositionally biased region" description="Basic and acidic residues" evidence="1">
    <location>
        <begin position="32"/>
        <end position="50"/>
    </location>
</feature>
<dbReference type="Proteomes" id="UP000323506">
    <property type="component" value="Chromosome D11"/>
</dbReference>
<evidence type="ECO:0000313" key="3">
    <source>
        <dbReference type="Proteomes" id="UP000323506"/>
    </source>
</evidence>
<dbReference type="AlphaFoldDB" id="A0A5D2AH62"/>
<feature type="region of interest" description="Disordered" evidence="1">
    <location>
        <begin position="23"/>
        <end position="50"/>
    </location>
</feature>
<gene>
    <name evidence="2" type="ORF">ES288_D11G037500v1</name>
</gene>
<proteinExistence type="predicted"/>
<dbReference type="EMBL" id="CM017711">
    <property type="protein sequence ID" value="TYG43683.1"/>
    <property type="molecule type" value="Genomic_DNA"/>
</dbReference>
<evidence type="ECO:0000256" key="1">
    <source>
        <dbReference type="SAM" id="MobiDB-lite"/>
    </source>
</evidence>
<accession>A0A5D2AH62</accession>
<organism evidence="2 3">
    <name type="scientific">Gossypium darwinii</name>
    <name type="common">Darwin's cotton</name>
    <name type="synonym">Gossypium barbadense var. darwinii</name>
    <dbReference type="NCBI Taxonomy" id="34276"/>
    <lineage>
        <taxon>Eukaryota</taxon>
        <taxon>Viridiplantae</taxon>
        <taxon>Streptophyta</taxon>
        <taxon>Embryophyta</taxon>
        <taxon>Tracheophyta</taxon>
        <taxon>Spermatophyta</taxon>
        <taxon>Magnoliopsida</taxon>
        <taxon>eudicotyledons</taxon>
        <taxon>Gunneridae</taxon>
        <taxon>Pentapetalae</taxon>
        <taxon>rosids</taxon>
        <taxon>malvids</taxon>
        <taxon>Malvales</taxon>
        <taxon>Malvaceae</taxon>
        <taxon>Malvoideae</taxon>
        <taxon>Gossypium</taxon>
    </lineage>
</organism>